<organism evidence="7 8">
    <name type="scientific">Brachybacterium avium</name>
    <dbReference type="NCBI Taxonomy" id="2017485"/>
    <lineage>
        <taxon>Bacteria</taxon>
        <taxon>Bacillati</taxon>
        <taxon>Actinomycetota</taxon>
        <taxon>Actinomycetes</taxon>
        <taxon>Micrococcales</taxon>
        <taxon>Dermabacteraceae</taxon>
        <taxon>Brachybacterium</taxon>
    </lineage>
</organism>
<dbReference type="InterPro" id="IPR036390">
    <property type="entry name" value="WH_DNA-bd_sf"/>
</dbReference>
<evidence type="ECO:0000313" key="7">
    <source>
        <dbReference type="EMBL" id="ASK65926.1"/>
    </source>
</evidence>
<evidence type="ECO:0000259" key="5">
    <source>
        <dbReference type="PROSITE" id="PS51077"/>
    </source>
</evidence>
<dbReference type="GO" id="GO:0003700">
    <property type="term" value="F:DNA-binding transcription factor activity"/>
    <property type="evidence" value="ECO:0007669"/>
    <property type="project" value="TreeGrafter"/>
</dbReference>
<evidence type="ECO:0000313" key="8">
    <source>
        <dbReference type="Proteomes" id="UP000198398"/>
    </source>
</evidence>
<dbReference type="Pfam" id="PF09339">
    <property type="entry name" value="HTH_IclR"/>
    <property type="match status" value="1"/>
</dbReference>
<dbReference type="InterPro" id="IPR029016">
    <property type="entry name" value="GAF-like_dom_sf"/>
</dbReference>
<sequence>MTAAESRTPGSITGPTDPASGSSPVGSVDKALMLLQILAAAGPEGMSLRDIAAESGLNKASVHRLLRALMHRGFADQSASDQQYHLGSAALDLTPAFGAGENLQTLFAPVLASISQRTQELVHLGQMDGTRVLYLDKVEPERTVRVWSRIGSRAPAARTAMGRAMLAADGVRAEALAAYAQATEGEETGTVISAAHLAEVLEQTAGRGWSAEVEENEAGIACVGVALTRSSGRSIAVSVTGPIERMGTARRAAIGQLLREELTRLAPQGYALPPRG</sequence>
<dbReference type="PANTHER" id="PTHR30136">
    <property type="entry name" value="HELIX-TURN-HELIX TRANSCRIPTIONAL REGULATOR, ICLR FAMILY"/>
    <property type="match status" value="1"/>
</dbReference>
<evidence type="ECO:0000256" key="3">
    <source>
        <dbReference type="ARBA" id="ARBA00023163"/>
    </source>
</evidence>
<dbReference type="InterPro" id="IPR050707">
    <property type="entry name" value="HTH_MetabolicPath_Reg"/>
</dbReference>
<evidence type="ECO:0000259" key="6">
    <source>
        <dbReference type="PROSITE" id="PS51078"/>
    </source>
</evidence>
<dbReference type="Gene3D" id="3.30.450.40">
    <property type="match status" value="1"/>
</dbReference>
<name>A0A220UDC5_9MICO</name>
<feature type="domain" description="HTH iclR-type" evidence="5">
    <location>
        <begin position="25"/>
        <end position="88"/>
    </location>
</feature>
<keyword evidence="8" id="KW-1185">Reference proteome</keyword>
<dbReference type="EMBL" id="CP022316">
    <property type="protein sequence ID" value="ASK65926.1"/>
    <property type="molecule type" value="Genomic_DNA"/>
</dbReference>
<proteinExistence type="predicted"/>
<evidence type="ECO:0000256" key="1">
    <source>
        <dbReference type="ARBA" id="ARBA00023015"/>
    </source>
</evidence>
<accession>A0A220UDC5</accession>
<feature type="domain" description="IclR-ED" evidence="6">
    <location>
        <begin position="82"/>
        <end position="271"/>
    </location>
</feature>
<dbReference type="PROSITE" id="PS51078">
    <property type="entry name" value="ICLR_ED"/>
    <property type="match status" value="1"/>
</dbReference>
<gene>
    <name evidence="7" type="ORF">CFK39_08895</name>
</gene>
<dbReference type="AlphaFoldDB" id="A0A220UDC5"/>
<evidence type="ECO:0000256" key="4">
    <source>
        <dbReference type="SAM" id="MobiDB-lite"/>
    </source>
</evidence>
<dbReference type="InterPro" id="IPR005471">
    <property type="entry name" value="Tscrpt_reg_IclR_N"/>
</dbReference>
<keyword evidence="2" id="KW-0238">DNA-binding</keyword>
<protein>
    <submittedName>
        <fullName evidence="7">IclR family transcriptional regulator</fullName>
    </submittedName>
</protein>
<dbReference type="InterPro" id="IPR036388">
    <property type="entry name" value="WH-like_DNA-bd_sf"/>
</dbReference>
<keyword evidence="3" id="KW-0804">Transcription</keyword>
<dbReference type="SUPFAM" id="SSF55781">
    <property type="entry name" value="GAF domain-like"/>
    <property type="match status" value="1"/>
</dbReference>
<dbReference type="Gene3D" id="1.10.10.10">
    <property type="entry name" value="Winged helix-like DNA-binding domain superfamily/Winged helix DNA-binding domain"/>
    <property type="match status" value="1"/>
</dbReference>
<dbReference type="RefSeq" id="WP_089065167.1">
    <property type="nucleotide sequence ID" value="NZ_CP022316.1"/>
</dbReference>
<dbReference type="InterPro" id="IPR014757">
    <property type="entry name" value="Tscrpt_reg_IclR_C"/>
</dbReference>
<dbReference type="SMART" id="SM00346">
    <property type="entry name" value="HTH_ICLR"/>
    <property type="match status" value="1"/>
</dbReference>
<dbReference type="OrthoDB" id="9000968at2"/>
<dbReference type="KEGG" id="brv:CFK39_08895"/>
<dbReference type="Proteomes" id="UP000198398">
    <property type="component" value="Chromosome"/>
</dbReference>
<evidence type="ECO:0000256" key="2">
    <source>
        <dbReference type="ARBA" id="ARBA00023125"/>
    </source>
</evidence>
<dbReference type="PROSITE" id="PS51077">
    <property type="entry name" value="HTH_ICLR"/>
    <property type="match status" value="1"/>
</dbReference>
<dbReference type="PANTHER" id="PTHR30136:SF24">
    <property type="entry name" value="HTH-TYPE TRANSCRIPTIONAL REPRESSOR ALLR"/>
    <property type="match status" value="1"/>
</dbReference>
<dbReference type="SUPFAM" id="SSF46785">
    <property type="entry name" value="Winged helix' DNA-binding domain"/>
    <property type="match status" value="1"/>
</dbReference>
<reference evidence="8" key="1">
    <citation type="submission" date="2017-07" db="EMBL/GenBank/DDBJ databases">
        <title>Brachybacterium sp. VR2415.</title>
        <authorList>
            <person name="Tak E.J."/>
            <person name="Bae J.-W."/>
        </authorList>
    </citation>
    <scope>NUCLEOTIDE SEQUENCE [LARGE SCALE GENOMIC DNA]</scope>
    <source>
        <strain evidence="8">VR2415</strain>
    </source>
</reference>
<feature type="compositionally biased region" description="Polar residues" evidence="4">
    <location>
        <begin position="8"/>
        <end position="25"/>
    </location>
</feature>
<dbReference type="GO" id="GO:0045892">
    <property type="term" value="P:negative regulation of DNA-templated transcription"/>
    <property type="evidence" value="ECO:0007669"/>
    <property type="project" value="TreeGrafter"/>
</dbReference>
<dbReference type="GO" id="GO:0003677">
    <property type="term" value="F:DNA binding"/>
    <property type="evidence" value="ECO:0007669"/>
    <property type="project" value="UniProtKB-KW"/>
</dbReference>
<feature type="region of interest" description="Disordered" evidence="4">
    <location>
        <begin position="1"/>
        <end position="25"/>
    </location>
</feature>
<dbReference type="Pfam" id="PF01614">
    <property type="entry name" value="IclR_C"/>
    <property type="match status" value="1"/>
</dbReference>
<keyword evidence="1" id="KW-0805">Transcription regulation</keyword>